<dbReference type="Gene3D" id="1.10.238.20">
    <property type="entry name" value="Pheromone/general odorant binding protein domain"/>
    <property type="match status" value="1"/>
</dbReference>
<keyword evidence="1" id="KW-0732">Signal</keyword>
<organism evidence="2 3">
    <name type="scientific">Glossina brevipalpis</name>
    <dbReference type="NCBI Taxonomy" id="37001"/>
    <lineage>
        <taxon>Eukaryota</taxon>
        <taxon>Metazoa</taxon>
        <taxon>Ecdysozoa</taxon>
        <taxon>Arthropoda</taxon>
        <taxon>Hexapoda</taxon>
        <taxon>Insecta</taxon>
        <taxon>Pterygota</taxon>
        <taxon>Neoptera</taxon>
        <taxon>Endopterygota</taxon>
        <taxon>Diptera</taxon>
        <taxon>Brachycera</taxon>
        <taxon>Muscomorpha</taxon>
        <taxon>Hippoboscoidea</taxon>
        <taxon>Glossinidae</taxon>
        <taxon>Glossina</taxon>
    </lineage>
</organism>
<dbReference type="CDD" id="cd23992">
    <property type="entry name" value="PBP_GOBP"/>
    <property type="match status" value="1"/>
</dbReference>
<dbReference type="EnsemblMetazoa" id="GBRI016436-RA">
    <property type="protein sequence ID" value="GBRI016436-PA"/>
    <property type="gene ID" value="GBRI016436"/>
</dbReference>
<reference evidence="2" key="2">
    <citation type="submission" date="2020-05" db="UniProtKB">
        <authorList>
            <consortium name="EnsemblMetazoa"/>
        </authorList>
    </citation>
    <scope>IDENTIFICATION</scope>
    <source>
        <strain evidence="2">IAEA</strain>
    </source>
</reference>
<dbReference type="InterPro" id="IPR006170">
    <property type="entry name" value="PBP/GOBP"/>
</dbReference>
<evidence type="ECO:0000313" key="2">
    <source>
        <dbReference type="EnsemblMetazoa" id="GBRI016436-PA"/>
    </source>
</evidence>
<dbReference type="GO" id="GO:0005549">
    <property type="term" value="F:odorant binding"/>
    <property type="evidence" value="ECO:0007669"/>
    <property type="project" value="InterPro"/>
</dbReference>
<evidence type="ECO:0000256" key="1">
    <source>
        <dbReference type="SAM" id="SignalP"/>
    </source>
</evidence>
<keyword evidence="3" id="KW-1185">Reference proteome</keyword>
<reference evidence="3" key="1">
    <citation type="submission" date="2014-03" db="EMBL/GenBank/DDBJ databases">
        <authorList>
            <person name="Aksoy S."/>
            <person name="Warren W."/>
            <person name="Wilson R.K."/>
        </authorList>
    </citation>
    <scope>NUCLEOTIDE SEQUENCE [LARGE SCALE GENOMIC DNA]</scope>
    <source>
        <strain evidence="3">IAEA</strain>
    </source>
</reference>
<sequence length="164" mass="19621">MFRITLILITIVTPAFFSENRYLEFDADFEYCRRERRLNLYYLNRLKMGMLTSPTYEEKCFLDCLYEKSGILRNGFLQKTALKRNIGYIADHELLEDILPPCYVIRNGTNKCDTAFELKKCFKYIGFEKVWLKIPWEPNADPRYIATMNLINELENFKYRVAFS</sequence>
<feature type="signal peptide" evidence="1">
    <location>
        <begin position="1"/>
        <end position="17"/>
    </location>
</feature>
<dbReference type="Pfam" id="PF01395">
    <property type="entry name" value="PBP_GOBP"/>
    <property type="match status" value="1"/>
</dbReference>
<name>A0A1A9WED2_9MUSC</name>
<dbReference type="SUPFAM" id="SSF47565">
    <property type="entry name" value="Insect pheromone/odorant-binding proteins"/>
    <property type="match status" value="1"/>
</dbReference>
<accession>A0A1A9WED2</accession>
<proteinExistence type="predicted"/>
<dbReference type="InterPro" id="IPR036728">
    <property type="entry name" value="PBP_GOBP_sf"/>
</dbReference>
<dbReference type="AlphaFoldDB" id="A0A1A9WED2"/>
<evidence type="ECO:0000313" key="3">
    <source>
        <dbReference type="Proteomes" id="UP000091820"/>
    </source>
</evidence>
<feature type="chain" id="PRO_5008400287" evidence="1">
    <location>
        <begin position="18"/>
        <end position="164"/>
    </location>
</feature>
<dbReference type="Proteomes" id="UP000091820">
    <property type="component" value="Unassembled WGS sequence"/>
</dbReference>
<protein>
    <submittedName>
        <fullName evidence="2">Uncharacterized protein</fullName>
    </submittedName>
</protein>
<dbReference type="VEuPathDB" id="VectorBase:GBRI016436"/>